<reference evidence="1" key="1">
    <citation type="submission" date="2014-11" db="EMBL/GenBank/DDBJ databases">
        <authorList>
            <person name="Amaro Gonzalez C."/>
        </authorList>
    </citation>
    <scope>NUCLEOTIDE SEQUENCE</scope>
</reference>
<protein>
    <submittedName>
        <fullName evidence="1">Uncharacterized protein</fullName>
    </submittedName>
</protein>
<dbReference type="AlphaFoldDB" id="A0A0E9W6M5"/>
<organism evidence="1">
    <name type="scientific">Anguilla anguilla</name>
    <name type="common">European freshwater eel</name>
    <name type="synonym">Muraena anguilla</name>
    <dbReference type="NCBI Taxonomy" id="7936"/>
    <lineage>
        <taxon>Eukaryota</taxon>
        <taxon>Metazoa</taxon>
        <taxon>Chordata</taxon>
        <taxon>Craniata</taxon>
        <taxon>Vertebrata</taxon>
        <taxon>Euteleostomi</taxon>
        <taxon>Actinopterygii</taxon>
        <taxon>Neopterygii</taxon>
        <taxon>Teleostei</taxon>
        <taxon>Anguilliformes</taxon>
        <taxon>Anguillidae</taxon>
        <taxon>Anguilla</taxon>
    </lineage>
</organism>
<reference evidence="1" key="2">
    <citation type="journal article" date="2015" name="Fish Shellfish Immunol.">
        <title>Early steps in the European eel (Anguilla anguilla)-Vibrio vulnificus interaction in the gills: Role of the RtxA13 toxin.</title>
        <authorList>
            <person name="Callol A."/>
            <person name="Pajuelo D."/>
            <person name="Ebbesson L."/>
            <person name="Teles M."/>
            <person name="MacKenzie S."/>
            <person name="Amaro C."/>
        </authorList>
    </citation>
    <scope>NUCLEOTIDE SEQUENCE</scope>
</reference>
<evidence type="ECO:0000313" key="1">
    <source>
        <dbReference type="EMBL" id="JAH85133.1"/>
    </source>
</evidence>
<dbReference type="EMBL" id="GBXM01023444">
    <property type="protein sequence ID" value="JAH85133.1"/>
    <property type="molecule type" value="Transcribed_RNA"/>
</dbReference>
<accession>A0A0E9W6M5</accession>
<name>A0A0E9W6M5_ANGAN</name>
<proteinExistence type="predicted"/>
<sequence>MKRQRRTVLNVVAYINILFGTLIKNQPLNARCTIPPQPST</sequence>